<dbReference type="AlphaFoldDB" id="A0A1A0HGG1"/>
<dbReference type="Proteomes" id="UP000092555">
    <property type="component" value="Unassembled WGS sequence"/>
</dbReference>
<dbReference type="InterPro" id="IPR001452">
    <property type="entry name" value="SH3_domain"/>
</dbReference>
<keyword evidence="4" id="KW-0812">Transmembrane</keyword>
<dbReference type="Pfam" id="PF00018">
    <property type="entry name" value="SH3_1"/>
    <property type="match status" value="1"/>
</dbReference>
<keyword evidence="1 2" id="KW-0728">SH3 domain</keyword>
<dbReference type="STRING" id="869754.A0A1A0HGG1"/>
<name>A0A1A0HGG1_9ASCO</name>
<evidence type="ECO:0000256" key="1">
    <source>
        <dbReference type="ARBA" id="ARBA00022443"/>
    </source>
</evidence>
<proteinExistence type="predicted"/>
<reference evidence="6 7" key="1">
    <citation type="submission" date="2016-05" db="EMBL/GenBank/DDBJ databases">
        <title>Comparative genomics of biotechnologically important yeasts.</title>
        <authorList>
            <consortium name="DOE Joint Genome Institute"/>
            <person name="Riley R."/>
            <person name="Haridas S."/>
            <person name="Wolfe K.H."/>
            <person name="Lopes M.R."/>
            <person name="Hittinger C.T."/>
            <person name="Goker M."/>
            <person name="Salamov A."/>
            <person name="Wisecaver J."/>
            <person name="Long T.M."/>
            <person name="Aerts A.L."/>
            <person name="Barry K."/>
            <person name="Choi C."/>
            <person name="Clum A."/>
            <person name="Coughlan A.Y."/>
            <person name="Deshpande S."/>
            <person name="Douglass A.P."/>
            <person name="Hanson S.J."/>
            <person name="Klenk H.-P."/>
            <person name="LaButti K."/>
            <person name="Lapidus A."/>
            <person name="Lindquist E."/>
            <person name="Lipzen A."/>
            <person name="Meier-kolthoff J.P."/>
            <person name="Ohm R.A."/>
            <person name="Otillar R.P."/>
            <person name="Pangilinan J."/>
            <person name="Peng Y."/>
            <person name="Rokas A."/>
            <person name="Rosa C.A."/>
            <person name="Scheuner C."/>
            <person name="Sibirny A.A."/>
            <person name="Slot J.C."/>
            <person name="Stielow J.B."/>
            <person name="Sun H."/>
            <person name="Kurtzman C.P."/>
            <person name="Blackwell M."/>
            <person name="Grigoriev I.V."/>
            <person name="Jeffries T.W."/>
        </authorList>
    </citation>
    <scope>NUCLEOTIDE SEQUENCE [LARGE SCALE GENOMIC DNA]</scope>
    <source>
        <strain evidence="6 7">NRRL YB-4993</strain>
    </source>
</reference>
<evidence type="ECO:0000313" key="7">
    <source>
        <dbReference type="Proteomes" id="UP000092555"/>
    </source>
</evidence>
<dbReference type="RefSeq" id="XP_018713448.1">
    <property type="nucleotide sequence ID" value="XM_018859407.1"/>
</dbReference>
<dbReference type="OrthoDB" id="5340910at2759"/>
<evidence type="ECO:0000259" key="5">
    <source>
        <dbReference type="PROSITE" id="PS50002"/>
    </source>
</evidence>
<feature type="transmembrane region" description="Helical" evidence="4">
    <location>
        <begin position="100"/>
        <end position="122"/>
    </location>
</feature>
<dbReference type="GeneID" id="30032382"/>
<protein>
    <recommendedName>
        <fullName evidence="5">SH3 domain-containing protein</fullName>
    </recommendedName>
</protein>
<evidence type="ECO:0000256" key="4">
    <source>
        <dbReference type="SAM" id="Phobius"/>
    </source>
</evidence>
<dbReference type="PROSITE" id="PS50002">
    <property type="entry name" value="SH3"/>
    <property type="match status" value="1"/>
</dbReference>
<feature type="domain" description="SH3" evidence="5">
    <location>
        <begin position="301"/>
        <end position="362"/>
    </location>
</feature>
<evidence type="ECO:0000256" key="2">
    <source>
        <dbReference type="PROSITE-ProRule" id="PRU00192"/>
    </source>
</evidence>
<dbReference type="EMBL" id="LXTC01000001">
    <property type="protein sequence ID" value="OBA22967.1"/>
    <property type="molecule type" value="Genomic_DNA"/>
</dbReference>
<feature type="compositionally biased region" description="Basic and acidic residues" evidence="3">
    <location>
        <begin position="259"/>
        <end position="270"/>
    </location>
</feature>
<sequence>MRLARDSLPVLRRDATVPTTVVVVTQVAATTTDSAASTSISEIDLTITILTTITAGAEPATSSSSTSSSAPTTAFSALSLAALAALSVSAPSAISSQSALGSISLTTTSTSLALATTVSLLLSTSLLSSTRLGLAIGIPIAAVCVFGLVVFLLIYLRKRMDLTPTETLAFKLPKTTLARSTNEKHAASSIYLSSDLEQGLEQTYNGRPSVPSGPDLGALQKPTFLKRISRLINVPESPLEFKSPLFLRRFHLLSNKYDAESDERQEKELPKSPATTPDELSLGHVAETGFPERKASSKRGVPELKYVVIKPYTRRLGDELTVSIGEQVSIVDHHSDGWAAVKLTETGEVGVIPLMCVKKFVGKNEL</sequence>
<dbReference type="InterPro" id="IPR036028">
    <property type="entry name" value="SH3-like_dom_sf"/>
</dbReference>
<dbReference type="SUPFAM" id="SSF50044">
    <property type="entry name" value="SH3-domain"/>
    <property type="match status" value="1"/>
</dbReference>
<keyword evidence="4" id="KW-1133">Transmembrane helix</keyword>
<accession>A0A1A0HGG1</accession>
<evidence type="ECO:0000313" key="6">
    <source>
        <dbReference type="EMBL" id="OBA22967.1"/>
    </source>
</evidence>
<dbReference type="Gene3D" id="2.30.30.40">
    <property type="entry name" value="SH3 Domains"/>
    <property type="match status" value="1"/>
</dbReference>
<evidence type="ECO:0000256" key="3">
    <source>
        <dbReference type="SAM" id="MobiDB-lite"/>
    </source>
</evidence>
<dbReference type="SMART" id="SM00326">
    <property type="entry name" value="SH3"/>
    <property type="match status" value="1"/>
</dbReference>
<comment type="caution">
    <text evidence="6">The sequence shown here is derived from an EMBL/GenBank/DDBJ whole genome shotgun (WGS) entry which is preliminary data.</text>
</comment>
<keyword evidence="7" id="KW-1185">Reference proteome</keyword>
<gene>
    <name evidence="6" type="ORF">METBIDRAFT_95463</name>
</gene>
<feature type="region of interest" description="Disordered" evidence="3">
    <location>
        <begin position="259"/>
        <end position="280"/>
    </location>
</feature>
<feature type="transmembrane region" description="Helical" evidence="4">
    <location>
        <begin position="134"/>
        <end position="156"/>
    </location>
</feature>
<organism evidence="6 7">
    <name type="scientific">Metschnikowia bicuspidata var. bicuspidata NRRL YB-4993</name>
    <dbReference type="NCBI Taxonomy" id="869754"/>
    <lineage>
        <taxon>Eukaryota</taxon>
        <taxon>Fungi</taxon>
        <taxon>Dikarya</taxon>
        <taxon>Ascomycota</taxon>
        <taxon>Saccharomycotina</taxon>
        <taxon>Pichiomycetes</taxon>
        <taxon>Metschnikowiaceae</taxon>
        <taxon>Metschnikowia</taxon>
    </lineage>
</organism>
<keyword evidence="4" id="KW-0472">Membrane</keyword>